<dbReference type="InterPro" id="IPR036397">
    <property type="entry name" value="RNaseH_sf"/>
</dbReference>
<feature type="binding site" evidence="12">
    <location>
        <position position="111"/>
    </location>
    <ligand>
        <name>a divalent metal cation</name>
        <dbReference type="ChEBI" id="CHEBI:60240"/>
    </ligand>
</feature>
<keyword evidence="8 12" id="KW-0479">Metal-binding</keyword>
<feature type="domain" description="RNase H type-2" evidence="14">
    <location>
        <begin position="105"/>
        <end position="321"/>
    </location>
</feature>
<reference evidence="15 16" key="1">
    <citation type="submission" date="2016-01" db="EMBL/GenBank/DDBJ databases">
        <title>High potential of lignocellulose degradation of a new Verrucomicrobia species.</title>
        <authorList>
            <person name="Wang Y."/>
            <person name="Shi Y."/>
            <person name="Qiu Z."/>
            <person name="Liu S."/>
            <person name="Yang H."/>
        </authorList>
    </citation>
    <scope>NUCLEOTIDE SEQUENCE [LARGE SCALE GENOMIC DNA]</scope>
    <source>
        <strain evidence="15 16">TSB47</strain>
    </source>
</reference>
<evidence type="ECO:0000256" key="7">
    <source>
        <dbReference type="ARBA" id="ARBA00022722"/>
    </source>
</evidence>
<dbReference type="PANTHER" id="PTHR10954:SF23">
    <property type="entry name" value="RIBONUCLEASE"/>
    <property type="match status" value="1"/>
</dbReference>
<protein>
    <recommendedName>
        <fullName evidence="13">Ribonuclease</fullName>
        <ecNumber evidence="13">3.1.26.4</ecNumber>
    </recommendedName>
</protein>
<evidence type="ECO:0000256" key="9">
    <source>
        <dbReference type="ARBA" id="ARBA00022759"/>
    </source>
</evidence>
<evidence type="ECO:0000256" key="10">
    <source>
        <dbReference type="ARBA" id="ARBA00022801"/>
    </source>
</evidence>
<comment type="cofactor">
    <cofactor evidence="12">
        <name>Mn(2+)</name>
        <dbReference type="ChEBI" id="CHEBI:29035"/>
    </cofactor>
    <cofactor evidence="12">
        <name>Mg(2+)</name>
        <dbReference type="ChEBI" id="CHEBI:18420"/>
    </cofactor>
    <text evidence="12">Manganese or magnesium. Binds 1 divalent metal ion per monomer in the absence of substrate. May bind a second metal ion after substrate binding.</text>
</comment>
<comment type="subcellular location">
    <subcellularLocation>
        <location evidence="4">Cytoplasm</location>
    </subcellularLocation>
</comment>
<dbReference type="PANTHER" id="PTHR10954">
    <property type="entry name" value="RIBONUCLEASE H2 SUBUNIT A"/>
    <property type="match status" value="1"/>
</dbReference>
<dbReference type="Gene3D" id="3.30.420.10">
    <property type="entry name" value="Ribonuclease H-like superfamily/Ribonuclease H"/>
    <property type="match status" value="1"/>
</dbReference>
<sequence length="337" mass="37698">MPRKTAGDDDSPQKLSSYTIKLDDAQMEKLRAICEARGWMPFDVAYTRFAYKADHLKINVTAYTSGKLVVAGKGTEDFVRDTLEVEVTGAPKLGYDEVLHPDWFEPHAGMDESGKGDLFGPVTTATVIADKPAIDAWIKAGVKDSKKIADNQIVKLDELIRKTPGVVVEIFAWEHMTKYNELMSKPRANLNLLLAWQHAKGLVAALDKKWVPWGLLDQFSEQPLVQRELKKKDVKNFELRMRTKAEEDPVVAAASVCARAEYVRQMAKLSKKFGAKLTKGAGPLVKQQASEIIQKFGARALGEFAKLHFRTAYEVVSAAGKLDELPLPKPKERMEWQ</sequence>
<dbReference type="STRING" id="1184151.AW736_24615"/>
<dbReference type="InterPro" id="IPR024567">
    <property type="entry name" value="RNase_HII/HIII_dom"/>
</dbReference>
<dbReference type="RefSeq" id="WP_068773040.1">
    <property type="nucleotide sequence ID" value="NZ_CP109796.1"/>
</dbReference>
<evidence type="ECO:0000256" key="13">
    <source>
        <dbReference type="RuleBase" id="RU003515"/>
    </source>
</evidence>
<dbReference type="OrthoDB" id="9777935at2"/>
<keyword evidence="10 12" id="KW-0378">Hydrolase</keyword>
<keyword evidence="11" id="KW-0460">Magnesium</keyword>
<dbReference type="InterPro" id="IPR012295">
    <property type="entry name" value="TBP_dom_sf"/>
</dbReference>
<keyword evidence="9 12" id="KW-0255">Endonuclease</keyword>
<proteinExistence type="inferred from homology"/>
<feature type="binding site" evidence="12">
    <location>
        <position position="112"/>
    </location>
    <ligand>
        <name>a divalent metal cation</name>
        <dbReference type="ChEBI" id="CHEBI:60240"/>
    </ligand>
</feature>
<dbReference type="InterPro" id="IPR012337">
    <property type="entry name" value="RNaseH-like_sf"/>
</dbReference>
<comment type="cofactor">
    <cofactor evidence="2">
        <name>Mg(2+)</name>
        <dbReference type="ChEBI" id="CHEBI:18420"/>
    </cofactor>
</comment>
<dbReference type="EC" id="3.1.26.4" evidence="13"/>
<evidence type="ECO:0000313" key="16">
    <source>
        <dbReference type="Proteomes" id="UP000078486"/>
    </source>
</evidence>
<dbReference type="Gene3D" id="3.30.310.10">
    <property type="entry name" value="TATA-Binding Protein"/>
    <property type="match status" value="1"/>
</dbReference>
<comment type="function">
    <text evidence="3 13">Endonuclease that specifically degrades the RNA of RNA-DNA hybrids.</text>
</comment>
<dbReference type="Proteomes" id="UP000078486">
    <property type="component" value="Unassembled WGS sequence"/>
</dbReference>
<dbReference type="SUPFAM" id="SSF53098">
    <property type="entry name" value="Ribonuclease H-like"/>
    <property type="match status" value="1"/>
</dbReference>
<evidence type="ECO:0000256" key="1">
    <source>
        <dbReference type="ARBA" id="ARBA00000077"/>
    </source>
</evidence>
<dbReference type="Pfam" id="PF01351">
    <property type="entry name" value="RNase_HII"/>
    <property type="match status" value="1"/>
</dbReference>
<keyword evidence="16" id="KW-1185">Reference proteome</keyword>
<dbReference type="GO" id="GO:0003723">
    <property type="term" value="F:RNA binding"/>
    <property type="evidence" value="ECO:0007669"/>
    <property type="project" value="UniProtKB-UniRule"/>
</dbReference>
<dbReference type="GO" id="GO:0032299">
    <property type="term" value="C:ribonuclease H2 complex"/>
    <property type="evidence" value="ECO:0007669"/>
    <property type="project" value="TreeGrafter"/>
</dbReference>
<name>A0A178IAL7_9BACT</name>
<evidence type="ECO:0000256" key="8">
    <source>
        <dbReference type="ARBA" id="ARBA00022723"/>
    </source>
</evidence>
<evidence type="ECO:0000256" key="5">
    <source>
        <dbReference type="ARBA" id="ARBA00008378"/>
    </source>
</evidence>
<dbReference type="PROSITE" id="PS51975">
    <property type="entry name" value="RNASE_H_2"/>
    <property type="match status" value="1"/>
</dbReference>
<evidence type="ECO:0000313" key="15">
    <source>
        <dbReference type="EMBL" id="OAM87072.1"/>
    </source>
</evidence>
<evidence type="ECO:0000259" key="14">
    <source>
        <dbReference type="PROSITE" id="PS51975"/>
    </source>
</evidence>
<evidence type="ECO:0000256" key="12">
    <source>
        <dbReference type="PROSITE-ProRule" id="PRU01319"/>
    </source>
</evidence>
<dbReference type="GO" id="GO:0004523">
    <property type="term" value="F:RNA-DNA hybrid ribonuclease activity"/>
    <property type="evidence" value="ECO:0007669"/>
    <property type="project" value="UniProtKB-UniRule"/>
</dbReference>
<dbReference type="AlphaFoldDB" id="A0A178IAL7"/>
<dbReference type="GO" id="GO:0006298">
    <property type="term" value="P:mismatch repair"/>
    <property type="evidence" value="ECO:0007669"/>
    <property type="project" value="TreeGrafter"/>
</dbReference>
<dbReference type="InterPro" id="IPR001352">
    <property type="entry name" value="RNase_HII/HIII"/>
</dbReference>
<evidence type="ECO:0000256" key="6">
    <source>
        <dbReference type="ARBA" id="ARBA00022490"/>
    </source>
</evidence>
<comment type="caution">
    <text evidence="15">The sequence shown here is derived from an EMBL/GenBank/DDBJ whole genome shotgun (WGS) entry which is preliminary data.</text>
</comment>
<gene>
    <name evidence="15" type="ORF">AW736_24615</name>
</gene>
<keyword evidence="6" id="KW-0963">Cytoplasm</keyword>
<accession>A0A178IAL7</accession>
<dbReference type="InterPro" id="IPR004641">
    <property type="entry name" value="RNase_HIII"/>
</dbReference>
<evidence type="ECO:0000256" key="3">
    <source>
        <dbReference type="ARBA" id="ARBA00004065"/>
    </source>
</evidence>
<dbReference type="GO" id="GO:0005737">
    <property type="term" value="C:cytoplasm"/>
    <property type="evidence" value="ECO:0007669"/>
    <property type="project" value="UniProtKB-SubCell"/>
</dbReference>
<comment type="similarity">
    <text evidence="5">Belongs to the RNase HII family. RnhC subfamily.</text>
</comment>
<evidence type="ECO:0000256" key="4">
    <source>
        <dbReference type="ARBA" id="ARBA00004496"/>
    </source>
</evidence>
<evidence type="ECO:0000256" key="11">
    <source>
        <dbReference type="ARBA" id="ARBA00022842"/>
    </source>
</evidence>
<keyword evidence="7 12" id="KW-0540">Nuclease</keyword>
<organism evidence="15 16">
    <name type="scientific">Termitidicoccus mucosus</name>
    <dbReference type="NCBI Taxonomy" id="1184151"/>
    <lineage>
        <taxon>Bacteria</taxon>
        <taxon>Pseudomonadati</taxon>
        <taxon>Verrucomicrobiota</taxon>
        <taxon>Opitutia</taxon>
        <taxon>Opitutales</taxon>
        <taxon>Opitutaceae</taxon>
        <taxon>Termitidicoccus</taxon>
    </lineage>
</organism>
<evidence type="ECO:0000256" key="2">
    <source>
        <dbReference type="ARBA" id="ARBA00001946"/>
    </source>
</evidence>
<comment type="catalytic activity">
    <reaction evidence="1 12 13">
        <text>Endonucleolytic cleavage to 5'-phosphomonoester.</text>
        <dbReference type="EC" id="3.1.26.4"/>
    </reaction>
</comment>
<dbReference type="CDD" id="cd06590">
    <property type="entry name" value="RNase_HII_bacteria_HIII_like"/>
    <property type="match status" value="1"/>
</dbReference>
<dbReference type="EMBL" id="LRRQ01000186">
    <property type="protein sequence ID" value="OAM87072.1"/>
    <property type="molecule type" value="Genomic_DNA"/>
</dbReference>
<dbReference type="GO" id="GO:0046872">
    <property type="term" value="F:metal ion binding"/>
    <property type="evidence" value="ECO:0007669"/>
    <property type="project" value="UniProtKB-KW"/>
</dbReference>
<dbReference type="GO" id="GO:0043137">
    <property type="term" value="P:DNA replication, removal of RNA primer"/>
    <property type="evidence" value="ECO:0007669"/>
    <property type="project" value="TreeGrafter"/>
</dbReference>
<feature type="binding site" evidence="12">
    <location>
        <position position="217"/>
    </location>
    <ligand>
        <name>a divalent metal cation</name>
        <dbReference type="ChEBI" id="CHEBI:60240"/>
    </ligand>
</feature>
<dbReference type="NCBIfam" id="TIGR00716">
    <property type="entry name" value="rnhC"/>
    <property type="match status" value="1"/>
</dbReference>